<evidence type="ECO:0000313" key="1">
    <source>
        <dbReference type="EMBL" id="KAK4098523.1"/>
    </source>
</evidence>
<reference evidence="1" key="1">
    <citation type="journal article" date="2023" name="Mol. Phylogenet. Evol.">
        <title>Genome-scale phylogeny and comparative genomics of the fungal order Sordariales.</title>
        <authorList>
            <person name="Hensen N."/>
            <person name="Bonometti L."/>
            <person name="Westerberg I."/>
            <person name="Brannstrom I.O."/>
            <person name="Guillou S."/>
            <person name="Cros-Aarteil S."/>
            <person name="Calhoun S."/>
            <person name="Haridas S."/>
            <person name="Kuo A."/>
            <person name="Mondo S."/>
            <person name="Pangilinan J."/>
            <person name="Riley R."/>
            <person name="LaButti K."/>
            <person name="Andreopoulos B."/>
            <person name="Lipzen A."/>
            <person name="Chen C."/>
            <person name="Yan M."/>
            <person name="Daum C."/>
            <person name="Ng V."/>
            <person name="Clum A."/>
            <person name="Steindorff A."/>
            <person name="Ohm R.A."/>
            <person name="Martin F."/>
            <person name="Silar P."/>
            <person name="Natvig D.O."/>
            <person name="Lalanne C."/>
            <person name="Gautier V."/>
            <person name="Ament-Velasquez S.L."/>
            <person name="Kruys A."/>
            <person name="Hutchinson M.I."/>
            <person name="Powell A.J."/>
            <person name="Barry K."/>
            <person name="Miller A.N."/>
            <person name="Grigoriev I.V."/>
            <person name="Debuchy R."/>
            <person name="Gladieux P."/>
            <person name="Hiltunen Thoren M."/>
            <person name="Johannesson H."/>
        </authorList>
    </citation>
    <scope>NUCLEOTIDE SEQUENCE</scope>
    <source>
        <strain evidence="1">CBS 757.83</strain>
    </source>
</reference>
<sequence>MEPLRDLGIAAAGVQFVDFGTRFLRGTIEIYKSTSGKTERVAILATSTSTLHDLSSKVKEKASALPANALPGSADAMFLDTCRQCRDVSKELTEVIAALGAKGLPNRPLKSATSSLAAAVRALKASGKIESLSKKLESIRVQMETAALVCLWAKATENGESILRVSSNW</sequence>
<reference evidence="1" key="2">
    <citation type="submission" date="2023-05" db="EMBL/GenBank/DDBJ databases">
        <authorList>
            <consortium name="Lawrence Berkeley National Laboratory"/>
            <person name="Steindorff A."/>
            <person name="Hensen N."/>
            <person name="Bonometti L."/>
            <person name="Westerberg I."/>
            <person name="Brannstrom I.O."/>
            <person name="Guillou S."/>
            <person name="Cros-Aarteil S."/>
            <person name="Calhoun S."/>
            <person name="Haridas S."/>
            <person name="Kuo A."/>
            <person name="Mondo S."/>
            <person name="Pangilinan J."/>
            <person name="Riley R."/>
            <person name="Labutti K."/>
            <person name="Andreopoulos B."/>
            <person name="Lipzen A."/>
            <person name="Chen C."/>
            <person name="Yanf M."/>
            <person name="Daum C."/>
            <person name="Ng V."/>
            <person name="Clum A."/>
            <person name="Ohm R."/>
            <person name="Martin F."/>
            <person name="Silar P."/>
            <person name="Natvig D."/>
            <person name="Lalanne C."/>
            <person name="Gautier V."/>
            <person name="Ament-Velasquez S.L."/>
            <person name="Kruys A."/>
            <person name="Hutchinson M.I."/>
            <person name="Powell A.J."/>
            <person name="Barry K."/>
            <person name="Miller A.N."/>
            <person name="Grigoriev I.V."/>
            <person name="Debuchy R."/>
            <person name="Gladieux P."/>
            <person name="Thoren M.H."/>
            <person name="Johannesson H."/>
        </authorList>
    </citation>
    <scope>NUCLEOTIDE SEQUENCE</scope>
    <source>
        <strain evidence="1">CBS 757.83</strain>
    </source>
</reference>
<evidence type="ECO:0000313" key="2">
    <source>
        <dbReference type="Proteomes" id="UP001305647"/>
    </source>
</evidence>
<comment type="caution">
    <text evidence="1">The sequence shown here is derived from an EMBL/GenBank/DDBJ whole genome shotgun (WGS) entry which is preliminary data.</text>
</comment>
<dbReference type="Proteomes" id="UP001305647">
    <property type="component" value="Unassembled WGS sequence"/>
</dbReference>
<dbReference type="EMBL" id="MU863658">
    <property type="protein sequence ID" value="KAK4098523.1"/>
    <property type="molecule type" value="Genomic_DNA"/>
</dbReference>
<dbReference type="AlphaFoldDB" id="A0AAN6PVH3"/>
<organism evidence="1 2">
    <name type="scientific">Parathielavia hyrcaniae</name>
    <dbReference type="NCBI Taxonomy" id="113614"/>
    <lineage>
        <taxon>Eukaryota</taxon>
        <taxon>Fungi</taxon>
        <taxon>Dikarya</taxon>
        <taxon>Ascomycota</taxon>
        <taxon>Pezizomycotina</taxon>
        <taxon>Sordariomycetes</taxon>
        <taxon>Sordariomycetidae</taxon>
        <taxon>Sordariales</taxon>
        <taxon>Chaetomiaceae</taxon>
        <taxon>Parathielavia</taxon>
    </lineage>
</organism>
<keyword evidence="2" id="KW-1185">Reference proteome</keyword>
<proteinExistence type="predicted"/>
<gene>
    <name evidence="1" type="ORF">N658DRAFT_488401</name>
</gene>
<accession>A0AAN6PVH3</accession>
<name>A0AAN6PVH3_9PEZI</name>
<protein>
    <submittedName>
        <fullName evidence="1">Uncharacterized protein</fullName>
    </submittedName>
</protein>